<dbReference type="Pfam" id="PF03706">
    <property type="entry name" value="LPG_synthase_TM"/>
    <property type="match status" value="1"/>
</dbReference>
<organism evidence="8 9">
    <name type="scientific">Tractidigestivibacter montrealensis</name>
    <dbReference type="NCBI Taxonomy" id="2972466"/>
    <lineage>
        <taxon>Bacteria</taxon>
        <taxon>Bacillati</taxon>
        <taxon>Actinomycetota</taxon>
        <taxon>Coriobacteriia</taxon>
        <taxon>Coriobacteriales</taxon>
        <taxon>Atopobiaceae</taxon>
        <taxon>Tractidigestivibacter</taxon>
    </lineage>
</organism>
<evidence type="ECO:0000256" key="6">
    <source>
        <dbReference type="SAM" id="MobiDB-lite"/>
    </source>
</evidence>
<protein>
    <submittedName>
        <fullName evidence="8">Flippase-like domain-containing protein</fullName>
    </submittedName>
</protein>
<dbReference type="NCBIfam" id="TIGR00374">
    <property type="entry name" value="flippase-like domain"/>
    <property type="match status" value="1"/>
</dbReference>
<keyword evidence="2" id="KW-1003">Cell membrane</keyword>
<dbReference type="PANTHER" id="PTHR37693:SF1">
    <property type="entry name" value="INTEGRAL MEMBRANE PROTEIN"/>
    <property type="match status" value="1"/>
</dbReference>
<dbReference type="PANTHER" id="PTHR37693">
    <property type="entry name" value="PHOSPHATIDYLGLYCEROL LYSYLTRANSFERASE"/>
    <property type="match status" value="1"/>
</dbReference>
<gene>
    <name evidence="8" type="ORF">NVS32_06785</name>
</gene>
<evidence type="ECO:0000256" key="7">
    <source>
        <dbReference type="SAM" id="Phobius"/>
    </source>
</evidence>
<name>A0ABT1Z8X6_9ACTN</name>
<feature type="region of interest" description="Disordered" evidence="6">
    <location>
        <begin position="1"/>
        <end position="48"/>
    </location>
</feature>
<feature type="transmembrane region" description="Helical" evidence="7">
    <location>
        <begin position="196"/>
        <end position="213"/>
    </location>
</feature>
<feature type="transmembrane region" description="Helical" evidence="7">
    <location>
        <begin position="80"/>
        <end position="96"/>
    </location>
</feature>
<evidence type="ECO:0000313" key="9">
    <source>
        <dbReference type="Proteomes" id="UP001204320"/>
    </source>
</evidence>
<keyword evidence="5 7" id="KW-0472">Membrane</keyword>
<evidence type="ECO:0000256" key="4">
    <source>
        <dbReference type="ARBA" id="ARBA00022989"/>
    </source>
</evidence>
<feature type="transmembrane region" description="Helical" evidence="7">
    <location>
        <begin position="301"/>
        <end position="322"/>
    </location>
</feature>
<comment type="subcellular location">
    <subcellularLocation>
        <location evidence="1">Cell membrane</location>
        <topology evidence="1">Multi-pass membrane protein</topology>
    </subcellularLocation>
</comment>
<sequence length="439" mass="47038">MAEDAEKKAPAAQKRPKAPKPQVVGAKVSASAPKRTAGSAKGAAGSAGAKVKYRVNAAKAVSAQDREADKQSMGQVRKSLVFLGGVTVAYLAYLIFSGQMDVFLASLSQVDSSWMLRGVFCYVVYYIIGVSAYVLSVITDPRSPVGVRDLMSVEAAGVFFMNLTPNGMGAAPAQIYRLTRAGLSVGGAGALHSTRFIMYEAGEAIFAAIMLIFRLDYFLNSFGDFIIIGILLFVFKILECAVLFGICAYPKFFSSIGNWVLRFANKHGWVKDYDHWYQVVNNQINEFSDGFKSAAKNKGDLVGVLVLTLLQLGCLYALPWFVLNAFGKEADLITCLASGSMLELLTSAIPLPGGTGGAEGGFALLFGGMFGAQASAGFVLWRAIEYFLPTLCAAPLLGLRSTSGESINHRFKRYGARLRRLFSRGSGGKGSGGIKITFK</sequence>
<dbReference type="InterPro" id="IPR022791">
    <property type="entry name" value="L-PG_synthase/AglD"/>
</dbReference>
<accession>A0ABT1Z8X6</accession>
<feature type="transmembrane region" description="Helical" evidence="7">
    <location>
        <begin position="225"/>
        <end position="249"/>
    </location>
</feature>
<keyword evidence="9" id="KW-1185">Reference proteome</keyword>
<keyword evidence="3 7" id="KW-0812">Transmembrane</keyword>
<evidence type="ECO:0000313" key="8">
    <source>
        <dbReference type="EMBL" id="MCR9036652.1"/>
    </source>
</evidence>
<evidence type="ECO:0000256" key="5">
    <source>
        <dbReference type="ARBA" id="ARBA00023136"/>
    </source>
</evidence>
<evidence type="ECO:0000256" key="1">
    <source>
        <dbReference type="ARBA" id="ARBA00004651"/>
    </source>
</evidence>
<dbReference type="Proteomes" id="UP001204320">
    <property type="component" value="Unassembled WGS sequence"/>
</dbReference>
<feature type="transmembrane region" description="Helical" evidence="7">
    <location>
        <begin position="361"/>
        <end position="381"/>
    </location>
</feature>
<keyword evidence="4 7" id="KW-1133">Transmembrane helix</keyword>
<feature type="transmembrane region" description="Helical" evidence="7">
    <location>
        <begin position="116"/>
        <end position="138"/>
    </location>
</feature>
<reference evidence="8 9" key="1">
    <citation type="submission" date="2022-08" db="EMBL/GenBank/DDBJ databases">
        <title>Tractidigestivibacter montrealensis type strain KD21.</title>
        <authorList>
            <person name="Diop K."/>
            <person name="Richard C."/>
            <person name="Routy B."/>
        </authorList>
    </citation>
    <scope>NUCLEOTIDE SEQUENCE [LARGE SCALE GENOMIC DNA]</scope>
    <source>
        <strain evidence="8 9">KD21</strain>
    </source>
</reference>
<comment type="caution">
    <text evidence="8">The sequence shown here is derived from an EMBL/GenBank/DDBJ whole genome shotgun (WGS) entry which is preliminary data.</text>
</comment>
<feature type="compositionally biased region" description="Low complexity" evidence="6">
    <location>
        <begin position="37"/>
        <end position="48"/>
    </location>
</feature>
<evidence type="ECO:0000256" key="2">
    <source>
        <dbReference type="ARBA" id="ARBA00022475"/>
    </source>
</evidence>
<evidence type="ECO:0000256" key="3">
    <source>
        <dbReference type="ARBA" id="ARBA00022692"/>
    </source>
</evidence>
<dbReference type="RefSeq" id="WP_258499137.1">
    <property type="nucleotide sequence ID" value="NZ_JANSKA010000004.1"/>
</dbReference>
<dbReference type="EMBL" id="JANSKA010000004">
    <property type="protein sequence ID" value="MCR9036652.1"/>
    <property type="molecule type" value="Genomic_DNA"/>
</dbReference>
<proteinExistence type="predicted"/>